<dbReference type="SUPFAM" id="SSF159888">
    <property type="entry name" value="YdhG-like"/>
    <property type="match status" value="1"/>
</dbReference>
<organism evidence="2 3">
    <name type="scientific">Rossellomorea vietnamensis</name>
    <dbReference type="NCBI Taxonomy" id="218284"/>
    <lineage>
        <taxon>Bacteria</taxon>
        <taxon>Bacillati</taxon>
        <taxon>Bacillota</taxon>
        <taxon>Bacilli</taxon>
        <taxon>Bacillales</taxon>
        <taxon>Bacillaceae</taxon>
        <taxon>Rossellomorea</taxon>
    </lineage>
</organism>
<evidence type="ECO:0000313" key="3">
    <source>
        <dbReference type="Proteomes" id="UP000465062"/>
    </source>
</evidence>
<dbReference type="PIRSF" id="PIRSF021308">
    <property type="entry name" value="UCP021308"/>
    <property type="match status" value="1"/>
</dbReference>
<sequence>MHVIKPSRKVDGFIKKAKQWQEEYERLRSILLSFEELEEEIKWMHPCYTLEGKNIVLMHGFKDYCALLFHKGALLKDPQGILIQQTENVQAARQIRFTNPQEIIEMKEILKAYIQEAIEVEKAGLTVELKKTEEYPVPEELQHKFDDMPELKTAFEALTPGRQRAYILFISKAKQSKTRESRVEKYVQHILDGKGMNDE</sequence>
<dbReference type="AlphaFoldDB" id="A0A6I6UG78"/>
<dbReference type="Pfam" id="PF08818">
    <property type="entry name" value="DUF1801"/>
    <property type="match status" value="1"/>
</dbReference>
<evidence type="ECO:0000313" key="2">
    <source>
        <dbReference type="EMBL" id="QHE60537.1"/>
    </source>
</evidence>
<name>A0A6I6UG78_9BACI</name>
<gene>
    <name evidence="2" type="ORF">FHE72_05375</name>
</gene>
<dbReference type="InterPro" id="IPR014922">
    <property type="entry name" value="YdhG-like"/>
</dbReference>
<accession>A0A6I6UG78</accession>
<dbReference type="InterPro" id="IPR016786">
    <property type="entry name" value="YdeI_bac"/>
</dbReference>
<dbReference type="Gene3D" id="3.90.1150.200">
    <property type="match status" value="1"/>
</dbReference>
<proteinExistence type="predicted"/>
<dbReference type="EMBL" id="CP047394">
    <property type="protein sequence ID" value="QHE60537.1"/>
    <property type="molecule type" value="Genomic_DNA"/>
</dbReference>
<reference evidence="2 3" key="1">
    <citation type="submission" date="2019-06" db="EMBL/GenBank/DDBJ databases">
        <title>An operon consisting of a P-type ATPase gene and a transcriptional regular gene given the different cadmium resistance in Bacillus vietamensis 151-6 and Bacillus marisflavi 151-25.</title>
        <authorList>
            <person name="Yu X."/>
        </authorList>
    </citation>
    <scope>NUCLEOTIDE SEQUENCE [LARGE SCALE GENOMIC DNA]</scope>
    <source>
        <strain evidence="2 3">151-6</strain>
    </source>
</reference>
<protein>
    <recommendedName>
        <fullName evidence="1">YdhG-like domain-containing protein</fullName>
    </recommendedName>
</protein>
<feature type="domain" description="YdhG-like" evidence="1">
    <location>
        <begin position="20"/>
        <end position="118"/>
    </location>
</feature>
<dbReference type="KEGG" id="bvq:FHE72_05375"/>
<dbReference type="Proteomes" id="UP000465062">
    <property type="component" value="Chromosome"/>
</dbReference>
<evidence type="ECO:0000259" key="1">
    <source>
        <dbReference type="Pfam" id="PF08818"/>
    </source>
</evidence>
<dbReference type="Pfam" id="PF13376">
    <property type="entry name" value="OmdA"/>
    <property type="match status" value="1"/>
</dbReference>